<feature type="domain" description="Tf2-1-like SH3-like" evidence="1">
    <location>
        <begin position="7"/>
        <end position="70"/>
    </location>
</feature>
<proteinExistence type="predicted"/>
<dbReference type="Pfam" id="PF24626">
    <property type="entry name" value="SH3_Tf2-1"/>
    <property type="match status" value="1"/>
</dbReference>
<dbReference type="Gramene" id="Jr_Scaffold_57_00030_p1">
    <property type="protein sequence ID" value="cds.Jr_Scaffold_57_00030_p1"/>
    <property type="gene ID" value="Jr_Scaffold_57_00030"/>
</dbReference>
<dbReference type="Proteomes" id="UP000235220">
    <property type="component" value="Unplaced"/>
</dbReference>
<dbReference type="KEGG" id="jre:109018055"/>
<dbReference type="PANTHER" id="PTHR46148">
    <property type="entry name" value="CHROMO DOMAIN-CONTAINING PROTEIN"/>
    <property type="match status" value="1"/>
</dbReference>
<organism evidence="2 3">
    <name type="scientific">Juglans regia</name>
    <name type="common">English walnut</name>
    <dbReference type="NCBI Taxonomy" id="51240"/>
    <lineage>
        <taxon>Eukaryota</taxon>
        <taxon>Viridiplantae</taxon>
        <taxon>Streptophyta</taxon>
        <taxon>Embryophyta</taxon>
        <taxon>Tracheophyta</taxon>
        <taxon>Spermatophyta</taxon>
        <taxon>Magnoliopsida</taxon>
        <taxon>eudicotyledons</taxon>
        <taxon>Gunneridae</taxon>
        <taxon>Pentapetalae</taxon>
        <taxon>rosids</taxon>
        <taxon>fabids</taxon>
        <taxon>Fagales</taxon>
        <taxon>Juglandaceae</taxon>
        <taxon>Juglans</taxon>
    </lineage>
</organism>
<dbReference type="OrthoDB" id="1939135at2759"/>
<dbReference type="AlphaFoldDB" id="A0A2I4HHZ8"/>
<protein>
    <submittedName>
        <fullName evidence="3">Uncharacterized protein LOC109018055</fullName>
    </submittedName>
</protein>
<dbReference type="RefSeq" id="XP_018855790.1">
    <property type="nucleotide sequence ID" value="XM_019000245.1"/>
</dbReference>
<gene>
    <name evidence="3" type="primary">LOC109018055</name>
</gene>
<accession>A0A2I4HHZ8</accession>
<dbReference type="InterPro" id="IPR056924">
    <property type="entry name" value="SH3_Tf2-1"/>
</dbReference>
<dbReference type="GeneID" id="109018055"/>
<sequence length="146" mass="17483">MCADVVGDRVYLKVWPMKGVVHFGERGKLSPRYVGPYEMIEWTRRVAYRLDLLAEMQGIHGLFHVSSLKKRFKERRLVIMEPSSIKFQSNLSYEEWPVQIVDRKEQELRIRKIPLVKVPWNNMNFQEATWKREDSLKTKYLHLFVS</sequence>
<dbReference type="PANTHER" id="PTHR46148:SF54">
    <property type="entry name" value="RETROTRANSPOSON-LIKE PROTEIN"/>
    <property type="match status" value="1"/>
</dbReference>
<evidence type="ECO:0000313" key="2">
    <source>
        <dbReference type="Proteomes" id="UP000235220"/>
    </source>
</evidence>
<evidence type="ECO:0000259" key="1">
    <source>
        <dbReference type="Pfam" id="PF24626"/>
    </source>
</evidence>
<evidence type="ECO:0000313" key="3">
    <source>
        <dbReference type="RefSeq" id="XP_018855790.1"/>
    </source>
</evidence>
<reference evidence="3" key="1">
    <citation type="submission" date="2025-08" db="UniProtKB">
        <authorList>
            <consortium name="RefSeq"/>
        </authorList>
    </citation>
    <scope>IDENTIFICATION</scope>
    <source>
        <tissue evidence="3">Leaves</tissue>
    </source>
</reference>
<keyword evidence="2" id="KW-1185">Reference proteome</keyword>
<name>A0A2I4HHZ8_JUGRE</name>